<feature type="chain" id="PRO_5043148472" description="PEGA domain-containing protein" evidence="2">
    <location>
        <begin position="21"/>
        <end position="166"/>
    </location>
</feature>
<evidence type="ECO:0000313" key="3">
    <source>
        <dbReference type="EMBL" id="APV35252.1"/>
    </source>
</evidence>
<proteinExistence type="predicted"/>
<dbReference type="Proteomes" id="UP001256400">
    <property type="component" value="Chromosome"/>
</dbReference>
<evidence type="ECO:0000313" key="5">
    <source>
        <dbReference type="Proteomes" id="UP000185674"/>
    </source>
</evidence>
<accession>A0A1P8EGD4</accession>
<protein>
    <recommendedName>
        <fullName evidence="6">PEGA domain-containing protein</fullName>
    </recommendedName>
</protein>
<dbReference type="GeneID" id="67511376"/>
<evidence type="ECO:0000313" key="4">
    <source>
        <dbReference type="EMBL" id="WND04751.1"/>
    </source>
</evidence>
<reference evidence="3 5" key="1">
    <citation type="submission" date="2016-08" db="EMBL/GenBank/DDBJ databases">
        <title>Complete genome sequence of Acinetobacter baylyi strain GFJ2.</title>
        <authorList>
            <person name="Tabata M."/>
            <person name="Kuboki S."/>
            <person name="Gibu N."/>
            <person name="Kinouchi Y."/>
            <person name="Vangnai A."/>
            <person name="Kasai D."/>
            <person name="Fukuda M."/>
        </authorList>
    </citation>
    <scope>NUCLEOTIDE SEQUENCE [LARGE SCALE GENOMIC DNA]</scope>
    <source>
        <strain evidence="3 5">GFJ2</strain>
    </source>
</reference>
<dbReference type="RefSeq" id="WP_004938316.1">
    <property type="nucleotide sequence ID" value="NZ_BBNM01000011.1"/>
</dbReference>
<dbReference type="EMBL" id="CP016896">
    <property type="protein sequence ID" value="APV35252.1"/>
    <property type="molecule type" value="Genomic_DNA"/>
</dbReference>
<evidence type="ECO:0008006" key="6">
    <source>
        <dbReference type="Google" id="ProtNLM"/>
    </source>
</evidence>
<keyword evidence="1" id="KW-0472">Membrane</keyword>
<dbReference type="AlphaFoldDB" id="A0A1P8EGD4"/>
<sequence>MKKTLIASLLAVTATFTGCATIITGSTQTMSFKSVPEIATITITNKKGEKVHMGQTPATVTLKKSAGFFQPENYQVSFSKDGYQTQTMQVKSRLNGWYFGNIIFGGLIGILVVDPMTGAMFTLSPKDVNAVLASNGIDTAKNEKTLAVILKQNVPEQVMARSTKLN</sequence>
<dbReference type="KEGG" id="asol:BEN76_04145"/>
<dbReference type="eggNOG" id="ENOG5032U4H">
    <property type="taxonomic scope" value="Bacteria"/>
</dbReference>
<feature type="signal peptide" evidence="2">
    <location>
        <begin position="1"/>
        <end position="20"/>
    </location>
</feature>
<dbReference type="EMBL" id="CP134206">
    <property type="protein sequence ID" value="WND04751.1"/>
    <property type="molecule type" value="Genomic_DNA"/>
</dbReference>
<organism evidence="3 5">
    <name type="scientific">Acinetobacter soli</name>
    <dbReference type="NCBI Taxonomy" id="487316"/>
    <lineage>
        <taxon>Bacteria</taxon>
        <taxon>Pseudomonadati</taxon>
        <taxon>Pseudomonadota</taxon>
        <taxon>Gammaproteobacteria</taxon>
        <taxon>Moraxellales</taxon>
        <taxon>Moraxellaceae</taxon>
        <taxon>Acinetobacter</taxon>
    </lineage>
</organism>
<dbReference type="PROSITE" id="PS51257">
    <property type="entry name" value="PROKAR_LIPOPROTEIN"/>
    <property type="match status" value="1"/>
</dbReference>
<name>A0A1P8EGD4_9GAMM</name>
<evidence type="ECO:0000256" key="2">
    <source>
        <dbReference type="SAM" id="SignalP"/>
    </source>
</evidence>
<keyword evidence="1" id="KW-1133">Transmembrane helix</keyword>
<evidence type="ECO:0000256" key="1">
    <source>
        <dbReference type="SAM" id="Phobius"/>
    </source>
</evidence>
<keyword evidence="1" id="KW-0812">Transmembrane</keyword>
<dbReference type="Proteomes" id="UP000185674">
    <property type="component" value="Chromosome"/>
</dbReference>
<gene>
    <name evidence="3" type="ORF">BEN76_04145</name>
    <name evidence="4" type="ORF">RHP80_11055</name>
</gene>
<reference evidence="4" key="2">
    <citation type="submission" date="2023-09" db="EMBL/GenBank/DDBJ databases">
        <title>Acinetobacter soli.</title>
        <authorList>
            <person name="Kim B."/>
            <person name="Kim D."/>
            <person name="Park D."/>
        </authorList>
    </citation>
    <scope>NUCLEOTIDE SEQUENCE</scope>
    <source>
        <strain evidence="4">2023.05</strain>
    </source>
</reference>
<feature type="transmembrane region" description="Helical" evidence="1">
    <location>
        <begin position="96"/>
        <end position="113"/>
    </location>
</feature>
<keyword evidence="2" id="KW-0732">Signal</keyword>